<evidence type="ECO:0000313" key="2">
    <source>
        <dbReference type="EMBL" id="RAZ69572.1"/>
    </source>
</evidence>
<comment type="caution">
    <text evidence="2">The sequence shown here is derived from an EMBL/GenBank/DDBJ whole genome shotgun (WGS) entry which is preliminary data.</text>
</comment>
<feature type="transmembrane region" description="Helical" evidence="1">
    <location>
        <begin position="7"/>
        <end position="25"/>
    </location>
</feature>
<keyword evidence="1" id="KW-1133">Transmembrane helix</keyword>
<feature type="transmembrane region" description="Helical" evidence="1">
    <location>
        <begin position="180"/>
        <end position="200"/>
    </location>
</feature>
<dbReference type="EMBL" id="QLZQ01000001">
    <property type="protein sequence ID" value="RAZ69572.1"/>
    <property type="molecule type" value="Genomic_DNA"/>
</dbReference>
<proteinExistence type="predicted"/>
<gene>
    <name evidence="2" type="ORF">DP119_02630</name>
</gene>
<sequence>MKNGMKIAIRMLIGAIIGFTVAHAAMEGSWQMDLQPLAYPVTLVLVAASVVSVLLTVYYYLKIRKSAGIELYGEDEDLAEGRMYRQYSDATLAGNLGMILGLAALSLIVIAGQSGWLALIAIAAMLVSVAMTFIMPGLMKKMYPERRFPSVSDKDYAEKLLAMSDDGEKHVMLGGLYKSFLSMNTLLFGAILLLLFYSVMSGTSQLVGIFTIAAIMAIANTQYLIHIRNK</sequence>
<keyword evidence="3" id="KW-1185">Reference proteome</keyword>
<evidence type="ECO:0000256" key="1">
    <source>
        <dbReference type="SAM" id="Phobius"/>
    </source>
</evidence>
<reference evidence="2 3" key="1">
    <citation type="submission" date="2018-06" db="EMBL/GenBank/DDBJ databases">
        <title>The draft genome sequences of strains SCU63 and S1.</title>
        <authorList>
            <person name="Gan L."/>
        </authorList>
    </citation>
    <scope>NUCLEOTIDE SEQUENCE [LARGE SCALE GENOMIC DNA]</scope>
    <source>
        <strain evidence="2 3">S1</strain>
    </source>
</reference>
<dbReference type="OrthoDB" id="2199273at2"/>
<evidence type="ECO:0000313" key="3">
    <source>
        <dbReference type="Proteomes" id="UP000251869"/>
    </source>
</evidence>
<protein>
    <submittedName>
        <fullName evidence="2">DUF3169 domain-containing protein</fullName>
    </submittedName>
</protein>
<dbReference type="RefSeq" id="WP_112230569.1">
    <property type="nucleotide sequence ID" value="NZ_QLZQ01000001.1"/>
</dbReference>
<feature type="transmembrane region" description="Helical" evidence="1">
    <location>
        <begin position="116"/>
        <end position="138"/>
    </location>
</feature>
<name>A0A365K9Y0_9BACL</name>
<keyword evidence="1" id="KW-0472">Membrane</keyword>
<dbReference type="AlphaFoldDB" id="A0A365K9Y0"/>
<organism evidence="2 3">
    <name type="scientific">Planococcus maitriensis</name>
    <dbReference type="NCBI Taxonomy" id="221799"/>
    <lineage>
        <taxon>Bacteria</taxon>
        <taxon>Bacillati</taxon>
        <taxon>Bacillota</taxon>
        <taxon>Bacilli</taxon>
        <taxon>Bacillales</taxon>
        <taxon>Caryophanaceae</taxon>
        <taxon>Planococcus</taxon>
    </lineage>
</organism>
<accession>A0A365K9Y0</accession>
<keyword evidence="1" id="KW-0812">Transmembrane</keyword>
<feature type="transmembrane region" description="Helical" evidence="1">
    <location>
        <begin position="206"/>
        <end position="225"/>
    </location>
</feature>
<feature type="transmembrane region" description="Helical" evidence="1">
    <location>
        <begin position="37"/>
        <end position="61"/>
    </location>
</feature>
<dbReference type="Pfam" id="PF11368">
    <property type="entry name" value="DUF3169"/>
    <property type="match status" value="1"/>
</dbReference>
<feature type="transmembrane region" description="Helical" evidence="1">
    <location>
        <begin position="92"/>
        <end position="110"/>
    </location>
</feature>
<dbReference type="InterPro" id="IPR021509">
    <property type="entry name" value="DUF3169"/>
</dbReference>
<dbReference type="Proteomes" id="UP000251869">
    <property type="component" value="Unassembled WGS sequence"/>
</dbReference>